<dbReference type="Proteomes" id="UP000748752">
    <property type="component" value="Unassembled WGS sequence"/>
</dbReference>
<organism evidence="1 2">
    <name type="scientific">Thiohalocapsa halophila</name>
    <dbReference type="NCBI Taxonomy" id="69359"/>
    <lineage>
        <taxon>Bacteria</taxon>
        <taxon>Pseudomonadati</taxon>
        <taxon>Pseudomonadota</taxon>
        <taxon>Gammaproteobacteria</taxon>
        <taxon>Chromatiales</taxon>
        <taxon>Chromatiaceae</taxon>
        <taxon>Thiohalocapsa</taxon>
    </lineage>
</organism>
<keyword evidence="2" id="KW-1185">Reference proteome</keyword>
<comment type="caution">
    <text evidence="1">The sequence shown here is derived from an EMBL/GenBank/DDBJ whole genome shotgun (WGS) entry which is preliminary data.</text>
</comment>
<protein>
    <recommendedName>
        <fullName evidence="3">DUF4926 domain-containing protein</fullName>
    </recommendedName>
</protein>
<dbReference type="Pfam" id="PF16277">
    <property type="entry name" value="DUF4926"/>
    <property type="match status" value="1"/>
</dbReference>
<accession>A0ABS1CJU6</accession>
<evidence type="ECO:0000313" key="1">
    <source>
        <dbReference type="EMBL" id="MBK1631963.1"/>
    </source>
</evidence>
<dbReference type="InterPro" id="IPR032568">
    <property type="entry name" value="DUF4926"/>
</dbReference>
<sequence length="75" mass="8014">MLEGHATVVLTRDLPKHGLVAGDVGAVVHCCRDGATYEVEFVTGDGRTVAVLTIPRTDLRAMRDQKILDVRGVAA</sequence>
<dbReference type="RefSeq" id="WP_200239023.1">
    <property type="nucleotide sequence ID" value="NZ_NRRV01000036.1"/>
</dbReference>
<name>A0ABS1CJU6_9GAMM</name>
<dbReference type="EMBL" id="NRRV01000036">
    <property type="protein sequence ID" value="MBK1631963.1"/>
    <property type="molecule type" value="Genomic_DNA"/>
</dbReference>
<proteinExistence type="predicted"/>
<evidence type="ECO:0008006" key="3">
    <source>
        <dbReference type="Google" id="ProtNLM"/>
    </source>
</evidence>
<evidence type="ECO:0000313" key="2">
    <source>
        <dbReference type="Proteomes" id="UP000748752"/>
    </source>
</evidence>
<reference evidence="1 2" key="1">
    <citation type="journal article" date="2020" name="Microorganisms">
        <title>Osmotic Adaptation and Compatible Solute Biosynthesis of Phototrophic Bacteria as Revealed from Genome Analyses.</title>
        <authorList>
            <person name="Imhoff J.F."/>
            <person name="Rahn T."/>
            <person name="Kunzel S."/>
            <person name="Keller A."/>
            <person name="Neulinger S.C."/>
        </authorList>
    </citation>
    <scope>NUCLEOTIDE SEQUENCE [LARGE SCALE GENOMIC DNA]</scope>
    <source>
        <strain evidence="1 2">DSM 6210</strain>
    </source>
</reference>
<gene>
    <name evidence="1" type="ORF">CKO31_14710</name>
</gene>